<reference evidence="3" key="1">
    <citation type="journal article" date="2011" name="PLoS Genet.">
        <title>Genomic analysis of the necrotrophic fungal pathogens Sclerotinia sclerotiorum and Botrytis cinerea.</title>
        <authorList>
            <person name="Amselem J."/>
            <person name="Cuomo C.A."/>
            <person name="van Kan J.A."/>
            <person name="Viaud M."/>
            <person name="Benito E.P."/>
            <person name="Couloux A."/>
            <person name="Coutinho P.M."/>
            <person name="de Vries R.P."/>
            <person name="Dyer P.S."/>
            <person name="Fillinger S."/>
            <person name="Fournier E."/>
            <person name="Gout L."/>
            <person name="Hahn M."/>
            <person name="Kohn L."/>
            <person name="Lapalu N."/>
            <person name="Plummer K.M."/>
            <person name="Pradier J.M."/>
            <person name="Quevillon E."/>
            <person name="Sharon A."/>
            <person name="Simon A."/>
            <person name="ten Have A."/>
            <person name="Tudzynski B."/>
            <person name="Tudzynski P."/>
            <person name="Wincker P."/>
            <person name="Andrew M."/>
            <person name="Anthouard V."/>
            <person name="Beever R.E."/>
            <person name="Beffa R."/>
            <person name="Benoit I."/>
            <person name="Bouzid O."/>
            <person name="Brault B."/>
            <person name="Chen Z."/>
            <person name="Choquer M."/>
            <person name="Collemare J."/>
            <person name="Cotton P."/>
            <person name="Danchin E.G."/>
            <person name="Da Silva C."/>
            <person name="Gautier A."/>
            <person name="Giraud C."/>
            <person name="Giraud T."/>
            <person name="Gonzalez C."/>
            <person name="Grossetete S."/>
            <person name="Guldener U."/>
            <person name="Henrissat B."/>
            <person name="Howlett B.J."/>
            <person name="Kodira C."/>
            <person name="Kretschmer M."/>
            <person name="Lappartient A."/>
            <person name="Leroch M."/>
            <person name="Levis C."/>
            <person name="Mauceli E."/>
            <person name="Neuveglise C."/>
            <person name="Oeser B."/>
            <person name="Pearson M."/>
            <person name="Poulain J."/>
            <person name="Poussereau N."/>
            <person name="Quesneville H."/>
            <person name="Rascle C."/>
            <person name="Schumacher J."/>
            <person name="Segurens B."/>
            <person name="Sexton A."/>
            <person name="Silva E."/>
            <person name="Sirven C."/>
            <person name="Soanes D.M."/>
            <person name="Talbot N.J."/>
            <person name="Templeton M."/>
            <person name="Yandava C."/>
            <person name="Yarden O."/>
            <person name="Zeng Q."/>
            <person name="Rollins J.A."/>
            <person name="Lebrun M.H."/>
            <person name="Dickman M."/>
        </authorList>
    </citation>
    <scope>NUCLEOTIDE SEQUENCE [LARGE SCALE GENOMIC DNA]</scope>
    <source>
        <strain evidence="3">ATCC 18683 / 1980 / Ss-1</strain>
    </source>
</reference>
<gene>
    <name evidence="2" type="ORF">SS1G_11275</name>
</gene>
<dbReference type="KEGG" id="ssl:SS1G_11275"/>
<sequence>MYESCDPDGPGFYETIIDNIRYRYGGLKLGCEEMARVYHEKAREKQELEREAQLGAQRRSERESQQRALQYKWANRVIDMRLAKTDPNTFLVGLRHAADMFGLFHSTSISKIMVIGSKKNNLAAKRLQTLNLEAGWLSQPSHASSGTRKRRAEDENDYEDGEVPSIGVAEEARRRANAQARFSSNSNHAGVARQDSARLQQTRADEIKRVKRIAAYLGGTISAADRARLTELGVSQAEIGRISTQGGYSLLAEINRHRLGYADAGEYEGEEDEDGDDNAEVEVEGENDVNVDEGPWDVTGHWKIECRDLRRNYGHRAPYLLQIFSSNELHRNAIKMIIEINISSIPMMRYPPKILQDVIDGGEKIQDIIQLRSDSKLYKMRFSNGGNKVEGTWAHQDGFVKFTGVKLRDALPG</sequence>
<dbReference type="InParanoid" id="A7F106"/>
<dbReference type="EMBL" id="CH476637">
    <property type="protein sequence ID" value="EDN95398.1"/>
    <property type="molecule type" value="Genomic_DNA"/>
</dbReference>
<name>A7F106_SCLS1</name>
<dbReference type="Proteomes" id="UP000001312">
    <property type="component" value="Unassembled WGS sequence"/>
</dbReference>
<accession>A7F106</accession>
<organism evidence="2 3">
    <name type="scientific">Sclerotinia sclerotiorum (strain ATCC 18683 / 1980 / Ss-1)</name>
    <name type="common">White mold</name>
    <name type="synonym">Whetzelinia sclerotiorum</name>
    <dbReference type="NCBI Taxonomy" id="665079"/>
    <lineage>
        <taxon>Eukaryota</taxon>
        <taxon>Fungi</taxon>
        <taxon>Dikarya</taxon>
        <taxon>Ascomycota</taxon>
        <taxon>Pezizomycotina</taxon>
        <taxon>Leotiomycetes</taxon>
        <taxon>Helotiales</taxon>
        <taxon>Sclerotiniaceae</taxon>
        <taxon>Sclerotinia</taxon>
    </lineage>
</organism>
<dbReference type="AlphaFoldDB" id="A7F106"/>
<dbReference type="GeneID" id="5484185"/>
<dbReference type="HOGENOM" id="CLU_665923_0_0_1"/>
<feature type="compositionally biased region" description="Low complexity" evidence="1">
    <location>
        <begin position="177"/>
        <end position="187"/>
    </location>
</feature>
<evidence type="ECO:0000256" key="1">
    <source>
        <dbReference type="SAM" id="MobiDB-lite"/>
    </source>
</evidence>
<evidence type="ECO:0000313" key="3">
    <source>
        <dbReference type="Proteomes" id="UP000001312"/>
    </source>
</evidence>
<protein>
    <submittedName>
        <fullName evidence="2">Uncharacterized protein</fullName>
    </submittedName>
</protein>
<evidence type="ECO:0000313" key="2">
    <source>
        <dbReference type="EMBL" id="EDN95398.1"/>
    </source>
</evidence>
<dbReference type="RefSeq" id="XP_001588033.1">
    <property type="nucleotide sequence ID" value="XM_001587983.1"/>
</dbReference>
<feature type="region of interest" description="Disordered" evidence="1">
    <location>
        <begin position="138"/>
        <end position="198"/>
    </location>
</feature>
<proteinExistence type="predicted"/>
<keyword evidence="3" id="KW-1185">Reference proteome</keyword>